<name>A0A4U0Q5S6_9NEIS</name>
<organism evidence="1 2">
    <name type="scientific">Chitiniphilus eburneus</name>
    <dbReference type="NCBI Taxonomy" id="2571148"/>
    <lineage>
        <taxon>Bacteria</taxon>
        <taxon>Pseudomonadati</taxon>
        <taxon>Pseudomonadota</taxon>
        <taxon>Betaproteobacteria</taxon>
        <taxon>Neisseriales</taxon>
        <taxon>Chitinibacteraceae</taxon>
        <taxon>Chitiniphilus</taxon>
    </lineage>
</organism>
<evidence type="ECO:0000313" key="2">
    <source>
        <dbReference type="Proteomes" id="UP000310016"/>
    </source>
</evidence>
<dbReference type="InterPro" id="IPR012434">
    <property type="entry name" value="DUF1631"/>
</dbReference>
<dbReference type="RefSeq" id="WP_136772181.1">
    <property type="nucleotide sequence ID" value="NZ_CP156074.1"/>
</dbReference>
<dbReference type="Proteomes" id="UP000310016">
    <property type="component" value="Unassembled WGS sequence"/>
</dbReference>
<sequence>MNQAKIPQPPGRASSSATLEACRDMALKLLSDSLDGYFAELEEKFFTLAESTPDRDLRDVYFAARVEIKLKKGEIVNAFRQQFIEAFNQRLKGEQSSSGFFQVVVGPGELSLVANDDYEESLTASHVANTLKQKGGDTLSQLEQRLAALLPKSEDGTPGNLLSPEMICQAFLGACRHLDSGLSARLVALKSFESALSDRVASVYQSVNQYLIQQNVQPVAPRGIVRRPPSAGGAGGGMAQGMPPQQGDAGVGAGYPQGFGGGMPGVGAVGGGYVGGPAQGGGYTISADLANHFMRLAAGEAEGRGTSLRPEWFSFLDNLQHDPPGATRHGGDRPENLLALLRSTRWAGELNRIDTMTFDLVSMLFDRLFEDPHLANVAKGLLARLQIPVLKVALLDTDFFAKKQHPARRVVDLLEHAFQDREGEPSANDPEMAMFHDAVSWIVDHFEDDLGAFDIALGKIESYYADLEAGAEARTQDAAQDLILHEVRELSTTTAGALVDQRLERDPDAPELVRSFLSDWWRGALAAVYGPEGEQGADFAKYTRVMDELLWSLRPKRTPEERLQLVNMLPPMLKVLEQGAKRAEMPLDASRAFFAQLVQCHAMAIRSGLRAAATEAASAASTAQEPMAPRPQVVAAGAIVVARAQPAQPDVAPEPVAETVVPAAAVVLPTTPAQVRERHVLERGDWITWENDDNRSVRLRLSWVSPQGTRYLFTNRQGENGLTVTRAELEKHIESGRLRVLANEDSATERAFNQLREQLGA</sequence>
<comment type="caution">
    <text evidence="1">The sequence shown here is derived from an EMBL/GenBank/DDBJ whole genome shotgun (WGS) entry which is preliminary data.</text>
</comment>
<dbReference type="AlphaFoldDB" id="A0A4U0Q5S6"/>
<protein>
    <submittedName>
        <fullName evidence="1">DUF1631 domain-containing protein</fullName>
    </submittedName>
</protein>
<dbReference type="EMBL" id="SUMF01000003">
    <property type="protein sequence ID" value="TJZ76130.1"/>
    <property type="molecule type" value="Genomic_DNA"/>
</dbReference>
<keyword evidence="2" id="KW-1185">Reference proteome</keyword>
<reference evidence="1 2" key="1">
    <citation type="submission" date="2019-04" db="EMBL/GenBank/DDBJ databases">
        <title>Chitiniphilus eburnea sp. nov., a novel chitinolytic bacterium isolated from aquaculture sludge.</title>
        <authorList>
            <person name="Sheng M."/>
        </authorList>
    </citation>
    <scope>NUCLEOTIDE SEQUENCE [LARGE SCALE GENOMIC DNA]</scope>
    <source>
        <strain evidence="1 2">HX-2-15</strain>
    </source>
</reference>
<dbReference type="Pfam" id="PF07793">
    <property type="entry name" value="DUF1631"/>
    <property type="match status" value="1"/>
</dbReference>
<gene>
    <name evidence="1" type="ORF">FAZ21_04970</name>
</gene>
<proteinExistence type="predicted"/>
<dbReference type="OrthoDB" id="6188167at2"/>
<accession>A0A4U0Q5S6</accession>
<evidence type="ECO:0000313" key="1">
    <source>
        <dbReference type="EMBL" id="TJZ76130.1"/>
    </source>
</evidence>